<protein>
    <submittedName>
        <fullName evidence="1">YhcN/YlaJ family sporulation lipoprotein</fullName>
    </submittedName>
</protein>
<keyword evidence="1" id="KW-0449">Lipoprotein</keyword>
<dbReference type="AlphaFoldDB" id="A0A942Z3P4"/>
<dbReference type="InterPro" id="IPR014247">
    <property type="entry name" value="Spore_lipoprot_YhcN/YlaJ"/>
</dbReference>
<dbReference type="GO" id="GO:0030435">
    <property type="term" value="P:sporulation resulting in formation of a cellular spore"/>
    <property type="evidence" value="ECO:0007669"/>
    <property type="project" value="InterPro"/>
</dbReference>
<comment type="caution">
    <text evidence="1">The sequence shown here is derived from an EMBL/GenBank/DDBJ whole genome shotgun (WGS) entry which is preliminary data.</text>
</comment>
<dbReference type="Proteomes" id="UP000676456">
    <property type="component" value="Unassembled WGS sequence"/>
</dbReference>
<proteinExistence type="predicted"/>
<sequence>MLCVGLVSVMLMGCGTTNRGNLATDNNNNNRPMGVRYNPEDNRDFGRTNNMTGYYDNRAGTLNNRDGFGTNVGTNTGNGTNDHNAQIDVADDIADNVATLNEVDRAHVLVTNRNAYVAVKLNSSARNELTKHLERRIADKVRDVDANLDHVYVSENPDFYDRMHGYRNDIRSGRPVSGFFNDFTTTVQRIFPTAR</sequence>
<evidence type="ECO:0000313" key="2">
    <source>
        <dbReference type="Proteomes" id="UP000676456"/>
    </source>
</evidence>
<dbReference type="Pfam" id="PF09580">
    <property type="entry name" value="Spore_YhcN_YlaJ"/>
    <property type="match status" value="1"/>
</dbReference>
<gene>
    <name evidence="1" type="ORF">KHA91_08395</name>
</gene>
<dbReference type="InterPro" id="IPR019076">
    <property type="entry name" value="Spore_lipoprot_YhcN/YlaJ-like"/>
</dbReference>
<reference evidence="1 2" key="1">
    <citation type="submission" date="2021-05" db="EMBL/GenBank/DDBJ databases">
        <title>Novel Bacillus species.</title>
        <authorList>
            <person name="Liu G."/>
        </authorList>
    </citation>
    <scope>NUCLEOTIDE SEQUENCE [LARGE SCALE GENOMIC DNA]</scope>
    <source>
        <strain evidence="1 2">FJAT-49682</strain>
    </source>
</reference>
<name>A0A942Z3P4_9BACI</name>
<evidence type="ECO:0000313" key="1">
    <source>
        <dbReference type="EMBL" id="MBS4222779.1"/>
    </source>
</evidence>
<dbReference type="RefSeq" id="WP_213097700.1">
    <property type="nucleotide sequence ID" value="NZ_JAGYPN010000001.1"/>
</dbReference>
<organism evidence="1 2">
    <name type="scientific">Lederbergia citrea</name>
    <dbReference type="NCBI Taxonomy" id="2833581"/>
    <lineage>
        <taxon>Bacteria</taxon>
        <taxon>Bacillati</taxon>
        <taxon>Bacillota</taxon>
        <taxon>Bacilli</taxon>
        <taxon>Bacillales</taxon>
        <taxon>Bacillaceae</taxon>
        <taxon>Lederbergia</taxon>
    </lineage>
</organism>
<keyword evidence="2" id="KW-1185">Reference proteome</keyword>
<accession>A0A942Z3P4</accession>
<dbReference type="NCBIfam" id="TIGR02898">
    <property type="entry name" value="spore_YhcN_YlaJ"/>
    <property type="match status" value="1"/>
</dbReference>
<dbReference type="EMBL" id="JAGYPN010000001">
    <property type="protein sequence ID" value="MBS4222779.1"/>
    <property type="molecule type" value="Genomic_DNA"/>
</dbReference>